<evidence type="ECO:0000259" key="12">
    <source>
        <dbReference type="Pfam" id="PF04101"/>
    </source>
</evidence>
<dbReference type="GO" id="GO:0005886">
    <property type="term" value="C:plasma membrane"/>
    <property type="evidence" value="ECO:0007669"/>
    <property type="project" value="UniProtKB-SubCell"/>
</dbReference>
<keyword evidence="8 10" id="KW-0131">Cell cycle</keyword>
<dbReference type="GO" id="GO:0005975">
    <property type="term" value="P:carbohydrate metabolic process"/>
    <property type="evidence" value="ECO:0007669"/>
    <property type="project" value="InterPro"/>
</dbReference>
<keyword evidence="7 10" id="KW-0472">Membrane</keyword>
<evidence type="ECO:0000256" key="7">
    <source>
        <dbReference type="ARBA" id="ARBA00023136"/>
    </source>
</evidence>
<dbReference type="NCBIfam" id="TIGR01133">
    <property type="entry name" value="murG"/>
    <property type="match status" value="1"/>
</dbReference>
<dbReference type="GO" id="GO:0051301">
    <property type="term" value="P:cell division"/>
    <property type="evidence" value="ECO:0007669"/>
    <property type="project" value="UniProtKB-KW"/>
</dbReference>
<dbReference type="InterPro" id="IPR006009">
    <property type="entry name" value="GlcNAc_MurG"/>
</dbReference>
<dbReference type="Pfam" id="PF03033">
    <property type="entry name" value="Glyco_transf_28"/>
    <property type="match status" value="1"/>
</dbReference>
<comment type="caution">
    <text evidence="13">The sequence shown here is derived from an EMBL/GenBank/DDBJ whole genome shotgun (WGS) entry which is preliminary data.</text>
</comment>
<dbReference type="GO" id="GO:0008360">
    <property type="term" value="P:regulation of cell shape"/>
    <property type="evidence" value="ECO:0007669"/>
    <property type="project" value="UniProtKB-KW"/>
</dbReference>
<comment type="similarity">
    <text evidence="10">Belongs to the glycosyltransferase 28 family. MurG subfamily.</text>
</comment>
<feature type="binding site" evidence="10">
    <location>
        <position position="124"/>
    </location>
    <ligand>
        <name>UDP-N-acetyl-alpha-D-glucosamine</name>
        <dbReference type="ChEBI" id="CHEBI:57705"/>
    </ligand>
</feature>
<name>A0A348WPG9_9GAMM</name>
<comment type="catalytic activity">
    <reaction evidence="10">
        <text>di-trans,octa-cis-undecaprenyl diphospho-N-acetyl-alpha-D-muramoyl-L-alanyl-D-glutamyl-meso-2,6-diaminopimeloyl-D-alanyl-D-alanine + UDP-N-acetyl-alpha-D-glucosamine = di-trans,octa-cis-undecaprenyl diphospho-[N-acetyl-alpha-D-glucosaminyl-(1-&gt;4)]-N-acetyl-alpha-D-muramoyl-L-alanyl-D-glutamyl-meso-2,6-diaminopimeloyl-D-alanyl-D-alanine + UDP + H(+)</text>
        <dbReference type="Rhea" id="RHEA:31227"/>
        <dbReference type="ChEBI" id="CHEBI:15378"/>
        <dbReference type="ChEBI" id="CHEBI:57705"/>
        <dbReference type="ChEBI" id="CHEBI:58223"/>
        <dbReference type="ChEBI" id="CHEBI:61387"/>
        <dbReference type="ChEBI" id="CHEBI:61388"/>
        <dbReference type="EC" id="2.4.1.227"/>
    </reaction>
</comment>
<evidence type="ECO:0000256" key="2">
    <source>
        <dbReference type="ARBA" id="ARBA00022618"/>
    </source>
</evidence>
<evidence type="ECO:0000256" key="3">
    <source>
        <dbReference type="ARBA" id="ARBA00022676"/>
    </source>
</evidence>
<dbReference type="HAMAP" id="MF_00033">
    <property type="entry name" value="MurG"/>
    <property type="match status" value="1"/>
</dbReference>
<comment type="pathway">
    <text evidence="10">Cell wall biogenesis; peptidoglycan biosynthesis.</text>
</comment>
<feature type="binding site" evidence="10">
    <location>
        <begin position="11"/>
        <end position="13"/>
    </location>
    <ligand>
        <name>UDP-N-acetyl-alpha-D-glucosamine</name>
        <dbReference type="ChEBI" id="CHEBI:57705"/>
    </ligand>
</feature>
<protein>
    <recommendedName>
        <fullName evidence="10">UDP-N-acetylglucosamine--N-acetylmuramyl-(pentapeptide) pyrophosphoryl-undecaprenol N-acetylglucosamine transferase</fullName>
        <ecNumber evidence="10">2.4.1.227</ecNumber>
    </recommendedName>
    <alternativeName>
        <fullName evidence="10">Undecaprenyl-PP-MurNAc-pentapeptide-UDPGlcNAc GlcNAc transferase</fullName>
    </alternativeName>
</protein>
<dbReference type="EMBL" id="DMUP01000152">
    <property type="protein sequence ID" value="HAR56431.1"/>
    <property type="molecule type" value="Genomic_DNA"/>
</dbReference>
<feature type="binding site" evidence="10">
    <location>
        <position position="198"/>
    </location>
    <ligand>
        <name>UDP-N-acetyl-alpha-D-glucosamine</name>
        <dbReference type="ChEBI" id="CHEBI:57705"/>
    </ligand>
</feature>
<evidence type="ECO:0000256" key="9">
    <source>
        <dbReference type="ARBA" id="ARBA00023316"/>
    </source>
</evidence>
<comment type="subcellular location">
    <subcellularLocation>
        <location evidence="10">Cell membrane</location>
        <topology evidence="10">Peripheral membrane protein</topology>
        <orientation evidence="10">Cytoplasmic side</orientation>
    </subcellularLocation>
</comment>
<dbReference type="GO" id="GO:0051991">
    <property type="term" value="F:UDP-N-acetyl-D-glucosamine:N-acetylmuramoyl-L-alanyl-D-glutamyl-meso-2,6-diaminopimelyl-D-alanyl-D-alanine-diphosphoundecaprenol 4-beta-N-acetylglucosaminlytransferase activity"/>
    <property type="evidence" value="ECO:0007669"/>
    <property type="project" value="RHEA"/>
</dbReference>
<dbReference type="STRING" id="314276.OS145_05220"/>
<evidence type="ECO:0000256" key="10">
    <source>
        <dbReference type="HAMAP-Rule" id="MF_00033"/>
    </source>
</evidence>
<evidence type="ECO:0000313" key="13">
    <source>
        <dbReference type="EMBL" id="HAR56431.1"/>
    </source>
</evidence>
<evidence type="ECO:0000256" key="4">
    <source>
        <dbReference type="ARBA" id="ARBA00022679"/>
    </source>
</evidence>
<feature type="binding site" evidence="10">
    <location>
        <begin position="272"/>
        <end position="277"/>
    </location>
    <ligand>
        <name>UDP-N-acetyl-alpha-D-glucosamine</name>
        <dbReference type="ChEBI" id="CHEBI:57705"/>
    </ligand>
</feature>
<dbReference type="GO" id="GO:0009252">
    <property type="term" value="P:peptidoglycan biosynthetic process"/>
    <property type="evidence" value="ECO:0007669"/>
    <property type="project" value="UniProtKB-UniRule"/>
</dbReference>
<dbReference type="AlphaFoldDB" id="A0A348WPG9"/>
<evidence type="ECO:0000259" key="11">
    <source>
        <dbReference type="Pfam" id="PF03033"/>
    </source>
</evidence>
<dbReference type="Pfam" id="PF04101">
    <property type="entry name" value="Glyco_tran_28_C"/>
    <property type="match status" value="1"/>
</dbReference>
<gene>
    <name evidence="10 13" type="primary">murG</name>
    <name evidence="13" type="ORF">DCR58_06565</name>
</gene>
<organism evidence="13 14">
    <name type="scientific">Idiomarina baltica</name>
    <dbReference type="NCBI Taxonomy" id="190892"/>
    <lineage>
        <taxon>Bacteria</taxon>
        <taxon>Pseudomonadati</taxon>
        <taxon>Pseudomonadota</taxon>
        <taxon>Gammaproteobacteria</taxon>
        <taxon>Alteromonadales</taxon>
        <taxon>Idiomarinaceae</taxon>
        <taxon>Idiomarina</taxon>
    </lineage>
</organism>
<feature type="binding site" evidence="10">
    <location>
        <position position="171"/>
    </location>
    <ligand>
        <name>UDP-N-acetyl-alpha-D-glucosamine</name>
        <dbReference type="ChEBI" id="CHEBI:57705"/>
    </ligand>
</feature>
<dbReference type="EC" id="2.4.1.227" evidence="10"/>
<evidence type="ECO:0000313" key="14">
    <source>
        <dbReference type="Proteomes" id="UP000262878"/>
    </source>
</evidence>
<dbReference type="SUPFAM" id="SSF53756">
    <property type="entry name" value="UDP-Glycosyltransferase/glycogen phosphorylase"/>
    <property type="match status" value="1"/>
</dbReference>
<feature type="domain" description="Glycosyltransferase family 28 N-terminal" evidence="11">
    <location>
        <begin position="4"/>
        <end position="142"/>
    </location>
</feature>
<dbReference type="CDD" id="cd03785">
    <property type="entry name" value="GT28_MurG"/>
    <property type="match status" value="1"/>
</dbReference>
<evidence type="ECO:0000256" key="6">
    <source>
        <dbReference type="ARBA" id="ARBA00022984"/>
    </source>
</evidence>
<dbReference type="Gene3D" id="3.40.50.2000">
    <property type="entry name" value="Glycogen Phosphorylase B"/>
    <property type="match status" value="2"/>
</dbReference>
<dbReference type="Proteomes" id="UP000262878">
    <property type="component" value="Unassembled WGS sequence"/>
</dbReference>
<keyword evidence="5 10" id="KW-0133">Cell shape</keyword>
<feature type="binding site" evidence="10">
    <location>
        <position position="253"/>
    </location>
    <ligand>
        <name>UDP-N-acetyl-alpha-D-glucosamine</name>
        <dbReference type="ChEBI" id="CHEBI:57705"/>
    </ligand>
</feature>
<evidence type="ECO:0000256" key="8">
    <source>
        <dbReference type="ARBA" id="ARBA00023306"/>
    </source>
</evidence>
<dbReference type="PANTHER" id="PTHR21015:SF22">
    <property type="entry name" value="GLYCOSYLTRANSFERASE"/>
    <property type="match status" value="1"/>
</dbReference>
<dbReference type="GO" id="GO:0071555">
    <property type="term" value="P:cell wall organization"/>
    <property type="evidence" value="ECO:0007669"/>
    <property type="project" value="UniProtKB-KW"/>
</dbReference>
<keyword evidence="2 10" id="KW-0132">Cell division</keyword>
<evidence type="ECO:0000256" key="5">
    <source>
        <dbReference type="ARBA" id="ARBA00022960"/>
    </source>
</evidence>
<evidence type="ECO:0000256" key="1">
    <source>
        <dbReference type="ARBA" id="ARBA00022475"/>
    </source>
</evidence>
<reference evidence="13 14" key="1">
    <citation type="journal article" date="2018" name="Nat. Biotechnol.">
        <title>A standardized bacterial taxonomy based on genome phylogeny substantially revises the tree of life.</title>
        <authorList>
            <person name="Parks D.H."/>
            <person name="Chuvochina M."/>
            <person name="Waite D.W."/>
            <person name="Rinke C."/>
            <person name="Skarshewski A."/>
            <person name="Chaumeil P.A."/>
            <person name="Hugenholtz P."/>
        </authorList>
    </citation>
    <scope>NUCLEOTIDE SEQUENCE [LARGE SCALE GENOMIC DNA]</scope>
    <source>
        <strain evidence="13">UBA9360</strain>
    </source>
</reference>
<dbReference type="PANTHER" id="PTHR21015">
    <property type="entry name" value="UDP-N-ACETYLGLUCOSAMINE--N-ACETYLMURAMYL-(PENTAPEPTIDE) PYROPHOSPHORYL-UNDECAPRENOL N-ACETYLGLUCOSAMINE TRANSFERASE 1"/>
    <property type="match status" value="1"/>
</dbReference>
<keyword evidence="3 10" id="KW-0328">Glycosyltransferase</keyword>
<sequence>MSRILIAAAGTGGHVFPALAVAEQLRSEGHQVEWVGTEEQRIEAKVVPQHGFTLHRISMTGLRGHGVKRLISMPKTLFSAWRQTRKLFHQLQPDLVLTFGGYVCAPVGWVAHGLGVPLITHEQNSVPGMTTLLLARWANTVLLGLPLDKSRSKSLQLLKRDHVYRVGNPLRQDIIKAAHQADREQATASTNILIVGGSLGARVFNQTLPEALVQVDASLNVTHQVGAGNAASVEAHYGALNNEHHTVEVVEFIDDMASAYAAADIIISRAGALSVSEICGIGRAAIFVPLPHAVDDHQTANAKAVTDAGGALLIAQDEFTAENLAKSLQSLLQAPSQLWKMASFSRSVGELQATDHIVDLCLQVLAGETHPQPAVERAL</sequence>
<dbReference type="InterPro" id="IPR007235">
    <property type="entry name" value="Glyco_trans_28_C"/>
</dbReference>
<dbReference type="UniPathway" id="UPA00219"/>
<comment type="function">
    <text evidence="10">Cell wall formation. Catalyzes the transfer of a GlcNAc subunit on undecaprenyl-pyrophosphoryl-MurNAc-pentapeptide (lipid intermediate I) to form undecaprenyl-pyrophosphoryl-MurNAc-(pentapeptide)GlcNAc (lipid intermediate II).</text>
</comment>
<accession>A0A348WPG9</accession>
<feature type="binding site" evidence="10">
    <location>
        <position position="298"/>
    </location>
    <ligand>
        <name>UDP-N-acetyl-alpha-D-glucosamine</name>
        <dbReference type="ChEBI" id="CHEBI:57705"/>
    </ligand>
</feature>
<keyword evidence="9 10" id="KW-0961">Cell wall biogenesis/degradation</keyword>
<keyword evidence="4 10" id="KW-0808">Transferase</keyword>
<dbReference type="GO" id="GO:0050511">
    <property type="term" value="F:undecaprenyldiphospho-muramoylpentapeptide beta-N-acetylglucosaminyltransferase activity"/>
    <property type="evidence" value="ECO:0007669"/>
    <property type="project" value="UniProtKB-UniRule"/>
</dbReference>
<proteinExistence type="inferred from homology"/>
<feature type="domain" description="Glycosyl transferase family 28 C-terminal" evidence="12">
    <location>
        <begin position="192"/>
        <end position="345"/>
    </location>
</feature>
<dbReference type="InterPro" id="IPR004276">
    <property type="entry name" value="GlycoTrans_28_N"/>
</dbReference>
<keyword evidence="1 10" id="KW-1003">Cell membrane</keyword>
<keyword evidence="6 10" id="KW-0573">Peptidoglycan synthesis</keyword>